<reference evidence="6" key="1">
    <citation type="submission" date="2025-08" db="UniProtKB">
        <authorList>
            <consortium name="Ensembl"/>
        </authorList>
    </citation>
    <scope>IDENTIFICATION</scope>
</reference>
<dbReference type="PROSITE" id="PS50011">
    <property type="entry name" value="PROTEIN_KINASE_DOM"/>
    <property type="match status" value="1"/>
</dbReference>
<organism evidence="6 7">
    <name type="scientific">Sinocyclocheilus grahami</name>
    <name type="common">Dianchi golden-line fish</name>
    <name type="synonym">Barbus grahami</name>
    <dbReference type="NCBI Taxonomy" id="75366"/>
    <lineage>
        <taxon>Eukaryota</taxon>
        <taxon>Metazoa</taxon>
        <taxon>Chordata</taxon>
        <taxon>Craniata</taxon>
        <taxon>Vertebrata</taxon>
        <taxon>Euteleostomi</taxon>
        <taxon>Actinopterygii</taxon>
        <taxon>Neopterygii</taxon>
        <taxon>Teleostei</taxon>
        <taxon>Ostariophysi</taxon>
        <taxon>Cypriniformes</taxon>
        <taxon>Cyprinidae</taxon>
        <taxon>Cyprininae</taxon>
        <taxon>Sinocyclocheilus</taxon>
    </lineage>
</organism>
<reference evidence="6" key="2">
    <citation type="submission" date="2025-09" db="UniProtKB">
        <authorList>
            <consortium name="Ensembl"/>
        </authorList>
    </citation>
    <scope>IDENTIFICATION</scope>
</reference>
<protein>
    <recommendedName>
        <fullName evidence="5">Protein kinase domain-containing protein</fullName>
    </recommendedName>
</protein>
<dbReference type="GO" id="GO:0004674">
    <property type="term" value="F:protein serine/threonine kinase activity"/>
    <property type="evidence" value="ECO:0007669"/>
    <property type="project" value="TreeGrafter"/>
</dbReference>
<proteinExistence type="predicted"/>
<keyword evidence="7" id="KW-1185">Reference proteome</keyword>
<dbReference type="Gene3D" id="1.10.510.10">
    <property type="entry name" value="Transferase(Phosphotransferase) domain 1"/>
    <property type="match status" value="1"/>
</dbReference>
<evidence type="ECO:0000256" key="1">
    <source>
        <dbReference type="ARBA" id="ARBA00022679"/>
    </source>
</evidence>
<dbReference type="GO" id="GO:1902749">
    <property type="term" value="P:regulation of cell cycle G2/M phase transition"/>
    <property type="evidence" value="ECO:0007669"/>
    <property type="project" value="TreeGrafter"/>
</dbReference>
<dbReference type="OMA" id="NIFTADW"/>
<evidence type="ECO:0000256" key="2">
    <source>
        <dbReference type="ARBA" id="ARBA00022741"/>
    </source>
</evidence>
<dbReference type="InterPro" id="IPR000719">
    <property type="entry name" value="Prot_kinase_dom"/>
</dbReference>
<evidence type="ECO:0000313" key="7">
    <source>
        <dbReference type="Proteomes" id="UP000472262"/>
    </source>
</evidence>
<evidence type="ECO:0000313" key="6">
    <source>
        <dbReference type="Ensembl" id="ENSSGRP00000106839.1"/>
    </source>
</evidence>
<evidence type="ECO:0000259" key="5">
    <source>
        <dbReference type="PROSITE" id="PS50011"/>
    </source>
</evidence>
<dbReference type="Ensembl" id="ENSSGRT00000113530.1">
    <property type="protein sequence ID" value="ENSSGRP00000106839.1"/>
    <property type="gene ID" value="ENSSGRG00000052761.1"/>
</dbReference>
<keyword evidence="1" id="KW-0808">Transferase</keyword>
<feature type="domain" description="Protein kinase" evidence="5">
    <location>
        <begin position="1"/>
        <end position="94"/>
    </location>
</feature>
<evidence type="ECO:0000256" key="4">
    <source>
        <dbReference type="ARBA" id="ARBA00022840"/>
    </source>
</evidence>
<dbReference type="PANTHER" id="PTHR43671">
    <property type="entry name" value="SERINE/THREONINE-PROTEIN KINASE NEK"/>
    <property type="match status" value="1"/>
</dbReference>
<dbReference type="InParanoid" id="A0A672SY90"/>
<name>A0A672SY90_SINGR</name>
<accession>A0A672SY90</accession>
<dbReference type="Proteomes" id="UP000472262">
    <property type="component" value="Unassembled WGS sequence"/>
</dbReference>
<dbReference type="Pfam" id="PF00069">
    <property type="entry name" value="Pkinase"/>
    <property type="match status" value="1"/>
</dbReference>
<dbReference type="GO" id="GO:0005524">
    <property type="term" value="F:ATP binding"/>
    <property type="evidence" value="ECO:0007669"/>
    <property type="project" value="UniProtKB-KW"/>
</dbReference>
<dbReference type="AlphaFoldDB" id="A0A672SY90"/>
<keyword evidence="2" id="KW-0547">Nucleotide-binding</keyword>
<sequence length="306" mass="35085">PEIVKNEPYGEKADVWAVGCILYQMVTLTPPFFSANMLSLATKIVEAVYEPVGDKTFSERVTDMIKWCLTPNADVRPDIIKVSSRISDIMMKFVDNLCASYNSLERRAERDRKRAQKYFLESNRTRMCRPLQRVRLINYWTFLHYYNLSVAEQNKSKAKVTEFICNILIRSVSALALKHSTQLKISGHFFGFTCVSHSFTASAGICLSQRKVRQIDDPNQRLLELLHKIVFITQLPPAPQNSFKQRAVERFKKPLFTYGSDPYNLKVELNKVLLFNATTIIFSLSSCTITDTKRRGSSDPVFKSAQ</sequence>
<dbReference type="InterPro" id="IPR011009">
    <property type="entry name" value="Kinase-like_dom_sf"/>
</dbReference>
<keyword evidence="4" id="KW-0067">ATP-binding</keyword>
<dbReference type="InterPro" id="IPR050660">
    <property type="entry name" value="NEK_Ser/Thr_kinase"/>
</dbReference>
<keyword evidence="3" id="KW-0418">Kinase</keyword>
<dbReference type="PANTHER" id="PTHR43671:SF92">
    <property type="entry name" value="SERINE_THREONINE-PROTEIN KINASE NEK10"/>
    <property type="match status" value="1"/>
</dbReference>
<dbReference type="SUPFAM" id="SSF56112">
    <property type="entry name" value="Protein kinase-like (PK-like)"/>
    <property type="match status" value="1"/>
</dbReference>
<evidence type="ECO:0000256" key="3">
    <source>
        <dbReference type="ARBA" id="ARBA00022777"/>
    </source>
</evidence>